<dbReference type="SUPFAM" id="SSF52799">
    <property type="entry name" value="(Phosphotyrosine protein) phosphatases II"/>
    <property type="match status" value="1"/>
</dbReference>
<proteinExistence type="predicted"/>
<keyword evidence="1" id="KW-0175">Coiled coil</keyword>
<feature type="coiled-coil region" evidence="1">
    <location>
        <begin position="388"/>
        <end position="475"/>
    </location>
</feature>
<dbReference type="PANTHER" id="PTHR19134">
    <property type="entry name" value="RECEPTOR-TYPE TYROSINE-PROTEIN PHOSPHATASE"/>
    <property type="match status" value="1"/>
</dbReference>
<dbReference type="SMART" id="SM00194">
    <property type="entry name" value="PTPc"/>
    <property type="match status" value="1"/>
</dbReference>
<dbReference type="SMART" id="SM00404">
    <property type="entry name" value="PTPc_motif"/>
    <property type="match status" value="1"/>
</dbReference>
<dbReference type="InterPro" id="IPR000242">
    <property type="entry name" value="PTP_cat"/>
</dbReference>
<dbReference type="Gene3D" id="3.90.190.10">
    <property type="entry name" value="Protein tyrosine phosphatase superfamily"/>
    <property type="match status" value="1"/>
</dbReference>
<gene>
    <name evidence="5" type="ORF">WCH_BB08120</name>
</gene>
<organism evidence="5">
    <name type="scientific">Waddlia chondrophila 2032/99</name>
    <dbReference type="NCBI Taxonomy" id="765953"/>
    <lineage>
        <taxon>Bacteria</taxon>
        <taxon>Pseudomonadati</taxon>
        <taxon>Chlamydiota</taxon>
        <taxon>Chlamydiia</taxon>
        <taxon>Parachlamydiales</taxon>
        <taxon>Waddliaceae</taxon>
        <taxon>Waddlia</taxon>
    </lineage>
</organism>
<dbReference type="EMBL" id="FR872616">
    <property type="protein sequence ID" value="CCB90496.1"/>
    <property type="molecule type" value="Genomic_DNA"/>
</dbReference>
<dbReference type="Pfam" id="PF00102">
    <property type="entry name" value="Y_phosphatase"/>
    <property type="match status" value="1"/>
</dbReference>
<evidence type="ECO:0000313" key="5">
    <source>
        <dbReference type="EMBL" id="CCB90496.1"/>
    </source>
</evidence>
<feature type="region of interest" description="Disordered" evidence="2">
    <location>
        <begin position="274"/>
        <end position="293"/>
    </location>
</feature>
<accession>F8LAI6</accession>
<feature type="domain" description="Tyrosine-protein phosphatase" evidence="3">
    <location>
        <begin position="445"/>
        <end position="643"/>
    </location>
</feature>
<feature type="compositionally biased region" description="Basic and acidic residues" evidence="2">
    <location>
        <begin position="283"/>
        <end position="293"/>
    </location>
</feature>
<dbReference type="InterPro" id="IPR029021">
    <property type="entry name" value="Prot-tyrosine_phosphatase-like"/>
</dbReference>
<dbReference type="InterPro" id="IPR003595">
    <property type="entry name" value="Tyr_Pase_cat"/>
</dbReference>
<evidence type="ECO:0000259" key="4">
    <source>
        <dbReference type="PROSITE" id="PS50056"/>
    </source>
</evidence>
<dbReference type="PROSITE" id="PS50055">
    <property type="entry name" value="TYR_PHOSPHATASE_PTP"/>
    <property type="match status" value="1"/>
</dbReference>
<evidence type="ECO:0000259" key="3">
    <source>
        <dbReference type="PROSITE" id="PS50055"/>
    </source>
</evidence>
<dbReference type="PROSITE" id="PS50056">
    <property type="entry name" value="TYR_PHOSPHATASE_2"/>
    <property type="match status" value="1"/>
</dbReference>
<dbReference type="InterPro" id="IPR016130">
    <property type="entry name" value="Tyr_Pase_AS"/>
</dbReference>
<name>F8LAI6_9BACT</name>
<dbReference type="PROSITE" id="PS00383">
    <property type="entry name" value="TYR_PHOSPHATASE_1"/>
    <property type="match status" value="1"/>
</dbReference>
<dbReference type="CDD" id="cd00047">
    <property type="entry name" value="PTPc"/>
    <property type="match status" value="1"/>
</dbReference>
<dbReference type="InterPro" id="IPR050348">
    <property type="entry name" value="Protein-Tyr_Phosphatase"/>
</dbReference>
<feature type="domain" description="Tyrosine specific protein phosphatases" evidence="4">
    <location>
        <begin position="559"/>
        <end position="644"/>
    </location>
</feature>
<evidence type="ECO:0000256" key="1">
    <source>
        <dbReference type="SAM" id="Coils"/>
    </source>
</evidence>
<sequence length="665" mass="75038">MSINLLGETSCQSTVEDQLKILGSINDKSVQQFVRETLDSWNGRQISKGELNSTIDKITHLVSKVLNSKKSISENGEISLALEKLKKTKGETEIICTTFSSSTPKTVEIILNELDEDHLDSHPAYRMGWTQITASNALKLPSIPIGSYVIVKEKKKLTIFIKGDSGPEQHSLEKKEGEAGYTVFNPLSFFKSFEDSCSGEEDVTCFETNFSKEISIDKDEDTAPPAVLSMTVTPLRELKPETEALLKLCSQLSEVKFNFFSHWRSLKEKSDFIKAPNNRPQHKSSENHKKSSVDEINLAERTAKLLIRRDQPVFFHCNTIKVGKHQFDCHQLPTDYSRDDVWLSLWNDAGEADGRATIMKLSTNHCPLSNDLPVIRDYWPVRKGDPSIKKFQNRCLLAEKTLKRIEKKDKIEELIAKISRMEKEKAKTEIELNHLENELTEIDAAPQINKLKQNIKKYNEEIKKNKQELDILLIAAKEHLAYVLKEKEAEESGTGPGVYIGSLTTIDEITVEHIDETLIEDFPGAILRQFKLTQPGETPPRFVTQIDYPHWSDFSATNASVLTSLRDLYREVHGDNPAPMKVHCRAGVGRTGTFIVFCGAMDMIEDAVETGKISGLDAKEMLFNIIADVRSQRDFQMVQTPQQGMQVISALELEILKIAGKIQAD</sequence>
<evidence type="ECO:0000256" key="2">
    <source>
        <dbReference type="SAM" id="MobiDB-lite"/>
    </source>
</evidence>
<dbReference type="GO" id="GO:0004725">
    <property type="term" value="F:protein tyrosine phosphatase activity"/>
    <property type="evidence" value="ECO:0007669"/>
    <property type="project" value="InterPro"/>
</dbReference>
<dbReference type="InterPro" id="IPR000387">
    <property type="entry name" value="Tyr_Pase_dom"/>
</dbReference>
<reference evidence="5" key="1">
    <citation type="submission" date="2011-05" db="EMBL/GenBank/DDBJ databases">
        <title>Unity in variety -- the pan-genome of the Chlamydiae.</title>
        <authorList>
            <person name="Collingro A."/>
            <person name="Tischler P."/>
            <person name="Weinmaier T."/>
            <person name="Penz T."/>
            <person name="Heinz E."/>
            <person name="Brunham R.C."/>
            <person name="Read T.D."/>
            <person name="Bavoil P.M."/>
            <person name="Sachse K."/>
            <person name="Kahane S."/>
            <person name="Friedman M.G."/>
            <person name="Rattei T."/>
            <person name="Myers G.S.A."/>
            <person name="Horn M."/>
        </authorList>
    </citation>
    <scope>NUCLEOTIDE SEQUENCE</scope>
    <source>
        <strain evidence="5">2032/99</strain>
    </source>
</reference>
<protein>
    <submittedName>
        <fullName evidence="5">Putative tyrosine-protein phosphatase</fullName>
    </submittedName>
</protein>
<dbReference type="AlphaFoldDB" id="F8LAI6"/>
<dbReference type="PANTHER" id="PTHR19134:SF561">
    <property type="entry name" value="PROTEIN TYROSINE PHOSPHATASE 36E, ISOFORM A"/>
    <property type="match status" value="1"/>
</dbReference>